<evidence type="ECO:0000313" key="1">
    <source>
        <dbReference type="EMBL" id="KAL1523302.1"/>
    </source>
</evidence>
<accession>A0AB34JQ48</accession>
<dbReference type="Proteomes" id="UP001515480">
    <property type="component" value="Unassembled WGS sequence"/>
</dbReference>
<protein>
    <recommendedName>
        <fullName evidence="3">Monogalactosyldiacylglycerol synthase</fullName>
    </recommendedName>
</protein>
<dbReference type="PANTHER" id="PTHR43025:SF3">
    <property type="entry name" value="MONOGALACTOSYLDIACYLGLYCEROL SYNTHASE 1, CHLOROPLASTIC"/>
    <property type="match status" value="1"/>
</dbReference>
<evidence type="ECO:0008006" key="3">
    <source>
        <dbReference type="Google" id="ProtNLM"/>
    </source>
</evidence>
<reference evidence="1 2" key="1">
    <citation type="journal article" date="2024" name="Science">
        <title>Giant polyketide synthase enzymes in the biosynthesis of giant marine polyether toxins.</title>
        <authorList>
            <person name="Fallon T.R."/>
            <person name="Shende V.V."/>
            <person name="Wierzbicki I.H."/>
            <person name="Pendleton A.L."/>
            <person name="Watervoot N.F."/>
            <person name="Auber R.P."/>
            <person name="Gonzalez D.J."/>
            <person name="Wisecaver J.H."/>
            <person name="Moore B.S."/>
        </authorList>
    </citation>
    <scope>NUCLEOTIDE SEQUENCE [LARGE SCALE GENOMIC DNA]</scope>
    <source>
        <strain evidence="1 2">12B1</strain>
    </source>
</reference>
<keyword evidence="2" id="KW-1185">Reference proteome</keyword>
<evidence type="ECO:0000313" key="2">
    <source>
        <dbReference type="Proteomes" id="UP001515480"/>
    </source>
</evidence>
<proteinExistence type="predicted"/>
<dbReference type="SUPFAM" id="SSF53756">
    <property type="entry name" value="UDP-Glycosyltransferase/glycogen phosphorylase"/>
    <property type="match status" value="1"/>
</dbReference>
<dbReference type="PANTHER" id="PTHR43025">
    <property type="entry name" value="MONOGALACTOSYLDIACYLGLYCEROL SYNTHASE"/>
    <property type="match status" value="1"/>
</dbReference>
<name>A0AB34JQ48_PRYPA</name>
<dbReference type="EMBL" id="JBGBPQ010000006">
    <property type="protein sequence ID" value="KAL1523302.1"/>
    <property type="molecule type" value="Genomic_DNA"/>
</dbReference>
<sequence length="416" mass="45702">MVARWCCCCASPLEARRLSFETERPACLVQFIVGRGGGGHTASARALRDCLLSRQVRWAAEVEFVDMGYLASKIMQGRTTRFDADELYNWLMRRGYYRLAALSGPVAQLFVRLARRKLERGLRRFWRERPPDAVVCFVPFFGTVLRASLLAVCPSTPLLTVVTDMASSCAHNWIDPYDERESANQVIVAGSATLQQQARELGYPPAHVLSTSGMVVHPSFYGDEVEAAEGGGLKKRVASPPLGGGHKGLEPVGVIFFGGFAPMRVESIARRALRSHPSLRLVVICGGNSVLRLRLQNLNEPRCVSEGFLLPERIRDIFLTADFVIGKPGPGVVAEAIVCGVPYVTENVAPMSQETCVLEYLRSSGVGVLIPSLECLPLDLLKRCAAARDRVTHLVKNRAVFEVADYLESVVKIVSE</sequence>
<dbReference type="InterPro" id="IPR050519">
    <property type="entry name" value="Glycosyltransf_28_UgtP"/>
</dbReference>
<gene>
    <name evidence="1" type="ORF">AB1Y20_018248</name>
</gene>
<comment type="caution">
    <text evidence="1">The sequence shown here is derived from an EMBL/GenBank/DDBJ whole genome shotgun (WGS) entry which is preliminary data.</text>
</comment>
<dbReference type="AlphaFoldDB" id="A0AB34JQ48"/>
<dbReference type="Gene3D" id="3.40.50.2000">
    <property type="entry name" value="Glycogen Phosphorylase B"/>
    <property type="match status" value="1"/>
</dbReference>
<organism evidence="1 2">
    <name type="scientific">Prymnesium parvum</name>
    <name type="common">Toxic golden alga</name>
    <dbReference type="NCBI Taxonomy" id="97485"/>
    <lineage>
        <taxon>Eukaryota</taxon>
        <taxon>Haptista</taxon>
        <taxon>Haptophyta</taxon>
        <taxon>Prymnesiophyceae</taxon>
        <taxon>Prymnesiales</taxon>
        <taxon>Prymnesiaceae</taxon>
        <taxon>Prymnesium</taxon>
    </lineage>
</organism>